<name>A0AC58RPJ5_TOBAC</name>
<accession>A0AC58RPJ5</accession>
<evidence type="ECO:0000313" key="2">
    <source>
        <dbReference type="RefSeq" id="XP_075074621.1"/>
    </source>
</evidence>
<protein>
    <submittedName>
        <fullName evidence="2">Uncharacterized protein LOC142162197</fullName>
    </submittedName>
</protein>
<dbReference type="RefSeq" id="XP_075074621.1">
    <property type="nucleotide sequence ID" value="XM_075218520.1"/>
</dbReference>
<sequence length="139" mass="16291">MKKNAEGVDVLKTRADCNAENLRKWKKNAKTKKWLVCGLCPDECSRIQRCTTTKKIWDTLQVTHEGIPQVKRSRGILLYFQYEIFTIKEGETIQEMYIRFTILTNELKTFGRVILEEDKVGKILTRVLPVTWERKITAI</sequence>
<proteinExistence type="predicted"/>
<reference evidence="1" key="1">
    <citation type="journal article" date="2014" name="Nat. Commun.">
        <title>The tobacco genome sequence and its comparison with those of tomato and potato.</title>
        <authorList>
            <person name="Sierro N."/>
            <person name="Battey J.N."/>
            <person name="Ouadi S."/>
            <person name="Bakaher N."/>
            <person name="Bovet L."/>
            <person name="Willig A."/>
            <person name="Goepfert S."/>
            <person name="Peitsch M.C."/>
            <person name="Ivanov N.V."/>
        </authorList>
    </citation>
    <scope>NUCLEOTIDE SEQUENCE [LARGE SCALE GENOMIC DNA]</scope>
</reference>
<reference evidence="2" key="2">
    <citation type="submission" date="2025-08" db="UniProtKB">
        <authorList>
            <consortium name="RefSeq"/>
        </authorList>
    </citation>
    <scope>IDENTIFICATION</scope>
    <source>
        <tissue evidence="2">Leaf</tissue>
    </source>
</reference>
<evidence type="ECO:0000313" key="1">
    <source>
        <dbReference type="Proteomes" id="UP000790787"/>
    </source>
</evidence>
<keyword evidence="1" id="KW-1185">Reference proteome</keyword>
<gene>
    <name evidence="2" type="primary">LOC142162197</name>
</gene>
<dbReference type="Proteomes" id="UP000790787">
    <property type="component" value="Chromosome 7"/>
</dbReference>
<organism evidence="1 2">
    <name type="scientific">Nicotiana tabacum</name>
    <name type="common">Common tobacco</name>
    <dbReference type="NCBI Taxonomy" id="4097"/>
    <lineage>
        <taxon>Eukaryota</taxon>
        <taxon>Viridiplantae</taxon>
        <taxon>Streptophyta</taxon>
        <taxon>Embryophyta</taxon>
        <taxon>Tracheophyta</taxon>
        <taxon>Spermatophyta</taxon>
        <taxon>Magnoliopsida</taxon>
        <taxon>eudicotyledons</taxon>
        <taxon>Gunneridae</taxon>
        <taxon>Pentapetalae</taxon>
        <taxon>asterids</taxon>
        <taxon>lamiids</taxon>
        <taxon>Solanales</taxon>
        <taxon>Solanaceae</taxon>
        <taxon>Nicotianoideae</taxon>
        <taxon>Nicotianeae</taxon>
        <taxon>Nicotiana</taxon>
    </lineage>
</organism>